<protein>
    <submittedName>
        <fullName evidence="1">Uncharacterized protein</fullName>
    </submittedName>
</protein>
<dbReference type="EMBL" id="QMKO01003081">
    <property type="protein sequence ID" value="RTG81917.1"/>
    <property type="molecule type" value="Genomic_DNA"/>
</dbReference>
<gene>
    <name evidence="1" type="ORF">DC041_0002690</name>
</gene>
<sequence length="85" mass="9570">ALEIIHSEPCDHVTGIVTNKRCDVSKWQRLFYGAFNTTLDETMIHRGLSEICDGYVAESDVSACAFYRELMSIHPKAKVGSLVFF</sequence>
<comment type="caution">
    <text evidence="1">The sequence shown here is derived from an EMBL/GenBank/DDBJ whole genome shotgun (WGS) entry which is preliminary data.</text>
</comment>
<dbReference type="InterPro" id="IPR027417">
    <property type="entry name" value="P-loop_NTPase"/>
</dbReference>
<dbReference type="AlphaFoldDB" id="A0A430Q2K4"/>
<reference evidence="1 2" key="1">
    <citation type="journal article" date="2019" name="PLoS Pathog.">
        <title>Genome sequence of the bovine parasite Schistosoma bovis Tanzania.</title>
        <authorList>
            <person name="Oey H."/>
            <person name="Zakrzewski M."/>
            <person name="Gobert G."/>
            <person name="Gravermann K."/>
            <person name="Stoye J."/>
            <person name="Jones M."/>
            <person name="Mcmanus D."/>
            <person name="Krause L."/>
        </authorList>
    </citation>
    <scope>NUCLEOTIDE SEQUENCE [LARGE SCALE GENOMIC DNA]</scope>
    <source>
        <strain evidence="1 2">TAN1997</strain>
    </source>
</reference>
<organism evidence="1 2">
    <name type="scientific">Schistosoma bovis</name>
    <name type="common">Blood fluke</name>
    <dbReference type="NCBI Taxonomy" id="6184"/>
    <lineage>
        <taxon>Eukaryota</taxon>
        <taxon>Metazoa</taxon>
        <taxon>Spiralia</taxon>
        <taxon>Lophotrochozoa</taxon>
        <taxon>Platyhelminthes</taxon>
        <taxon>Trematoda</taxon>
        <taxon>Digenea</taxon>
        <taxon>Strigeidida</taxon>
        <taxon>Schistosomatoidea</taxon>
        <taxon>Schistosomatidae</taxon>
        <taxon>Schistosoma</taxon>
    </lineage>
</organism>
<dbReference type="STRING" id="6184.A0A430Q2K4"/>
<feature type="non-terminal residue" evidence="1">
    <location>
        <position position="1"/>
    </location>
</feature>
<dbReference type="InterPro" id="IPR040632">
    <property type="entry name" value="Sulfotransfer_4"/>
</dbReference>
<evidence type="ECO:0000313" key="2">
    <source>
        <dbReference type="Proteomes" id="UP000290809"/>
    </source>
</evidence>
<accession>A0A430Q2K4</accession>
<dbReference type="Gene3D" id="3.40.50.300">
    <property type="entry name" value="P-loop containing nucleotide triphosphate hydrolases"/>
    <property type="match status" value="1"/>
</dbReference>
<keyword evidence="2" id="KW-1185">Reference proteome</keyword>
<name>A0A430Q2K4_SCHBO</name>
<proteinExistence type="predicted"/>
<evidence type="ECO:0000313" key="1">
    <source>
        <dbReference type="EMBL" id="RTG81917.1"/>
    </source>
</evidence>
<dbReference type="Proteomes" id="UP000290809">
    <property type="component" value="Unassembled WGS sequence"/>
</dbReference>
<dbReference type="Pfam" id="PF17784">
    <property type="entry name" value="Sulfotransfer_4"/>
    <property type="match status" value="1"/>
</dbReference>